<sequence length="299" mass="34118">MNYTKKLLYQSNYWYNDGLRKAQIRDMSGAILSLRRSLQYNRENIAARNLLGLVYYGIGEVAEALVEWIISKNFRPRDNIANEYIKKVQSSANELEIINQAVKKYNQCLAYCQQNGEDLAVIQLKQVIASHPTFLKAYQLLALIYLHTGQYAKARQVLRTARKLDTTNETTLRYLHELTRQRGRRGWKGDKKKKDDAVEYSLGNETIIQPRYSAAKEMAGRFAVANLFIGAAIGAAIIWFLVMPTVNQSRSERLNEQMREYSAQISSLEAQISAQTRTLDEYRAAGESSESEAQQAAAR</sequence>
<name>A0A9D2NXJ7_9FIRM</name>
<organism evidence="4 5">
    <name type="scientific">Candidatus Mediterraneibacter faecigallinarum</name>
    <dbReference type="NCBI Taxonomy" id="2838669"/>
    <lineage>
        <taxon>Bacteria</taxon>
        <taxon>Bacillati</taxon>
        <taxon>Bacillota</taxon>
        <taxon>Clostridia</taxon>
        <taxon>Lachnospirales</taxon>
        <taxon>Lachnospiraceae</taxon>
        <taxon>Mediterraneibacter</taxon>
    </lineage>
</organism>
<evidence type="ECO:0000313" key="4">
    <source>
        <dbReference type="EMBL" id="HJC39709.1"/>
    </source>
</evidence>
<dbReference type="AlphaFoldDB" id="A0A9D2NXJ7"/>
<evidence type="ECO:0000256" key="3">
    <source>
        <dbReference type="SAM" id="Phobius"/>
    </source>
</evidence>
<reference evidence="4" key="2">
    <citation type="submission" date="2021-04" db="EMBL/GenBank/DDBJ databases">
        <authorList>
            <person name="Gilroy R."/>
        </authorList>
    </citation>
    <scope>NUCLEOTIDE SEQUENCE</scope>
    <source>
        <strain evidence="4">ChiGjej1B1-1692</strain>
    </source>
</reference>
<dbReference type="Proteomes" id="UP000823894">
    <property type="component" value="Unassembled WGS sequence"/>
</dbReference>
<proteinExistence type="predicted"/>
<keyword evidence="3" id="KW-0472">Membrane</keyword>
<dbReference type="PROSITE" id="PS50005">
    <property type="entry name" value="TPR"/>
    <property type="match status" value="1"/>
</dbReference>
<dbReference type="SUPFAM" id="SSF48452">
    <property type="entry name" value="TPR-like"/>
    <property type="match status" value="1"/>
</dbReference>
<evidence type="ECO:0000256" key="2">
    <source>
        <dbReference type="SAM" id="Coils"/>
    </source>
</evidence>
<evidence type="ECO:0008006" key="6">
    <source>
        <dbReference type="Google" id="ProtNLM"/>
    </source>
</evidence>
<protein>
    <recommendedName>
        <fullName evidence="6">Tetratricopeptide repeat protein</fullName>
    </recommendedName>
</protein>
<evidence type="ECO:0000256" key="1">
    <source>
        <dbReference type="PROSITE-ProRule" id="PRU00339"/>
    </source>
</evidence>
<keyword evidence="2" id="KW-0175">Coiled coil</keyword>
<dbReference type="Gene3D" id="1.25.40.10">
    <property type="entry name" value="Tetratricopeptide repeat domain"/>
    <property type="match status" value="2"/>
</dbReference>
<keyword evidence="1" id="KW-0802">TPR repeat</keyword>
<accession>A0A9D2NXJ7</accession>
<gene>
    <name evidence="4" type="ORF">H9757_11715</name>
</gene>
<dbReference type="SMART" id="SM00028">
    <property type="entry name" value="TPR"/>
    <property type="match status" value="4"/>
</dbReference>
<dbReference type="Pfam" id="PF13431">
    <property type="entry name" value="TPR_17"/>
    <property type="match status" value="1"/>
</dbReference>
<dbReference type="EMBL" id="DWWK01000194">
    <property type="protein sequence ID" value="HJC39709.1"/>
    <property type="molecule type" value="Genomic_DNA"/>
</dbReference>
<dbReference type="InterPro" id="IPR019734">
    <property type="entry name" value="TPR_rpt"/>
</dbReference>
<comment type="caution">
    <text evidence="4">The sequence shown here is derived from an EMBL/GenBank/DDBJ whole genome shotgun (WGS) entry which is preliminary data.</text>
</comment>
<dbReference type="InterPro" id="IPR011990">
    <property type="entry name" value="TPR-like_helical_dom_sf"/>
</dbReference>
<feature type="coiled-coil region" evidence="2">
    <location>
        <begin position="251"/>
        <end position="285"/>
    </location>
</feature>
<reference evidence="4" key="1">
    <citation type="journal article" date="2021" name="PeerJ">
        <title>Extensive microbial diversity within the chicken gut microbiome revealed by metagenomics and culture.</title>
        <authorList>
            <person name="Gilroy R."/>
            <person name="Ravi A."/>
            <person name="Getino M."/>
            <person name="Pursley I."/>
            <person name="Horton D.L."/>
            <person name="Alikhan N.F."/>
            <person name="Baker D."/>
            <person name="Gharbi K."/>
            <person name="Hall N."/>
            <person name="Watson M."/>
            <person name="Adriaenssens E.M."/>
            <person name="Foster-Nyarko E."/>
            <person name="Jarju S."/>
            <person name="Secka A."/>
            <person name="Antonio M."/>
            <person name="Oren A."/>
            <person name="Chaudhuri R.R."/>
            <person name="La Ragione R."/>
            <person name="Hildebrand F."/>
            <person name="Pallen M.J."/>
        </authorList>
    </citation>
    <scope>NUCLEOTIDE SEQUENCE</scope>
    <source>
        <strain evidence="4">ChiGjej1B1-1692</strain>
    </source>
</reference>
<evidence type="ECO:0000313" key="5">
    <source>
        <dbReference type="Proteomes" id="UP000823894"/>
    </source>
</evidence>
<keyword evidence="3" id="KW-0812">Transmembrane</keyword>
<feature type="transmembrane region" description="Helical" evidence="3">
    <location>
        <begin position="222"/>
        <end position="242"/>
    </location>
</feature>
<feature type="non-terminal residue" evidence="4">
    <location>
        <position position="299"/>
    </location>
</feature>
<keyword evidence="3" id="KW-1133">Transmembrane helix</keyword>
<feature type="repeat" description="TPR" evidence="1">
    <location>
        <begin position="135"/>
        <end position="168"/>
    </location>
</feature>